<dbReference type="OrthoDB" id="1655186at2"/>
<accession>A0A4Z0JIK9</accession>
<dbReference type="PANTHER" id="PTHR41309:SF2">
    <property type="entry name" value="MEMBRANE PROTEIN"/>
    <property type="match status" value="1"/>
</dbReference>
<gene>
    <name evidence="2" type="ORF">EGT49_10415</name>
</gene>
<dbReference type="AlphaFoldDB" id="A0A4Z0JIK9"/>
<dbReference type="InterPro" id="IPR025699">
    <property type="entry name" value="ABC2_memb-like"/>
</dbReference>
<feature type="transmembrane region" description="Helical" evidence="1">
    <location>
        <begin position="39"/>
        <end position="57"/>
    </location>
</feature>
<evidence type="ECO:0000313" key="3">
    <source>
        <dbReference type="Proteomes" id="UP000298021"/>
    </source>
</evidence>
<sequence>MKGLFVKDFELMKEQKNAYLLIIAIALVMTIWSKENYFAIGFLGLIGSLFTLSSISYDEFDNGNAFLFTLPITRKGYVYEKYLFGLTIGICFIIVGMMISLIAVVINHVEVTGIFEQALPMLSMIIIALALMLPIQLKFGGEKGRIILIAIIGAIFFLGMLIKDNLQALNLTEIIQKLSEMSDVTLFLFSLLVAIVALMISLYSSVLIMEKKEF</sequence>
<organism evidence="2 3">
    <name type="scientific">Companilactobacillus suantsaicola</name>
    <dbReference type="NCBI Taxonomy" id="2487723"/>
    <lineage>
        <taxon>Bacteria</taxon>
        <taxon>Bacillati</taxon>
        <taxon>Bacillota</taxon>
        <taxon>Bacilli</taxon>
        <taxon>Lactobacillales</taxon>
        <taxon>Lactobacillaceae</taxon>
        <taxon>Companilactobacillus</taxon>
    </lineage>
</organism>
<evidence type="ECO:0000256" key="1">
    <source>
        <dbReference type="SAM" id="Phobius"/>
    </source>
</evidence>
<dbReference type="Pfam" id="PF13346">
    <property type="entry name" value="ABC2_membrane_5"/>
    <property type="match status" value="1"/>
</dbReference>
<feature type="transmembrane region" description="Helical" evidence="1">
    <location>
        <begin position="118"/>
        <end position="137"/>
    </location>
</feature>
<dbReference type="Proteomes" id="UP000298021">
    <property type="component" value="Unassembled WGS sequence"/>
</dbReference>
<keyword evidence="1" id="KW-0812">Transmembrane</keyword>
<protein>
    <submittedName>
        <fullName evidence="2">ABC-2 transporter permease</fullName>
    </submittedName>
</protein>
<comment type="caution">
    <text evidence="2">The sequence shown here is derived from an EMBL/GenBank/DDBJ whole genome shotgun (WGS) entry which is preliminary data.</text>
</comment>
<keyword evidence="3" id="KW-1185">Reference proteome</keyword>
<evidence type="ECO:0000313" key="2">
    <source>
        <dbReference type="EMBL" id="TGD21850.1"/>
    </source>
</evidence>
<keyword evidence="1" id="KW-0472">Membrane</keyword>
<feature type="transmembrane region" description="Helical" evidence="1">
    <location>
        <begin position="82"/>
        <end position="106"/>
    </location>
</feature>
<proteinExistence type="predicted"/>
<feature type="transmembrane region" description="Helical" evidence="1">
    <location>
        <begin position="17"/>
        <end position="33"/>
    </location>
</feature>
<name>A0A4Z0JIK9_9LACO</name>
<keyword evidence="1" id="KW-1133">Transmembrane helix</keyword>
<reference evidence="2 3" key="1">
    <citation type="submission" date="2018-10" db="EMBL/GenBank/DDBJ databases">
        <title>Lactobacillus sp. R7 and Lactobacillus sp. R19 isolated from fermented mustard green product of Taiwan.</title>
        <authorList>
            <person name="Lin S.-T."/>
        </authorList>
    </citation>
    <scope>NUCLEOTIDE SEQUENCE [LARGE SCALE GENOMIC DNA]</scope>
    <source>
        <strain evidence="2 3">BCRC 81127</strain>
    </source>
</reference>
<feature type="transmembrane region" description="Helical" evidence="1">
    <location>
        <begin position="144"/>
        <end position="162"/>
    </location>
</feature>
<dbReference type="PANTHER" id="PTHR41309">
    <property type="entry name" value="MEMBRANE PROTEIN-RELATED"/>
    <property type="match status" value="1"/>
</dbReference>
<feature type="transmembrane region" description="Helical" evidence="1">
    <location>
        <begin position="186"/>
        <end position="209"/>
    </location>
</feature>
<dbReference type="EMBL" id="RKLY01000031">
    <property type="protein sequence ID" value="TGD21850.1"/>
    <property type="molecule type" value="Genomic_DNA"/>
</dbReference>